<proteinExistence type="predicted"/>
<accession>A0A8S9XVV7</accession>
<gene>
    <name evidence="1" type="ORF">GE061_010908</name>
</gene>
<keyword evidence="2" id="KW-1185">Reference proteome</keyword>
<sequence length="134" mass="15740">RTNREKYHAAFSRSRLEFDDRAARNRCHLAIFTSLPKTMSVDLTPDHTSSPEYEIPWTKEADVILLNSVLGLRPLGRQREPAMQTILSRFIDQYGKKVSMDTIENRIKNFYNFEDVRINHFIENCFIQLHVLPS</sequence>
<dbReference type="Proteomes" id="UP000466442">
    <property type="component" value="Unassembled WGS sequence"/>
</dbReference>
<name>A0A8S9XVV7_APOLU</name>
<dbReference type="OrthoDB" id="5595141at2759"/>
<reference evidence="1" key="1">
    <citation type="journal article" date="2021" name="Mol. Ecol. Resour.">
        <title>Apolygus lucorum genome provides insights into omnivorousness and mesophyll feeding.</title>
        <authorList>
            <person name="Liu Y."/>
            <person name="Liu H."/>
            <person name="Wang H."/>
            <person name="Huang T."/>
            <person name="Liu B."/>
            <person name="Yang B."/>
            <person name="Yin L."/>
            <person name="Li B."/>
            <person name="Zhang Y."/>
            <person name="Zhang S."/>
            <person name="Jiang F."/>
            <person name="Zhang X."/>
            <person name="Ren Y."/>
            <person name="Wang B."/>
            <person name="Wang S."/>
            <person name="Lu Y."/>
            <person name="Wu K."/>
            <person name="Fan W."/>
            <person name="Wang G."/>
        </authorList>
    </citation>
    <scope>NUCLEOTIDE SEQUENCE</scope>
    <source>
        <strain evidence="1">12Hb</strain>
    </source>
</reference>
<evidence type="ECO:0000313" key="2">
    <source>
        <dbReference type="Proteomes" id="UP000466442"/>
    </source>
</evidence>
<feature type="non-terminal residue" evidence="1">
    <location>
        <position position="1"/>
    </location>
</feature>
<dbReference type="EMBL" id="WIXP02000003">
    <property type="protein sequence ID" value="KAF6213192.1"/>
    <property type="molecule type" value="Genomic_DNA"/>
</dbReference>
<organism evidence="1 2">
    <name type="scientific">Apolygus lucorum</name>
    <name type="common">Small green plant bug</name>
    <name type="synonym">Lygocoris lucorum</name>
    <dbReference type="NCBI Taxonomy" id="248454"/>
    <lineage>
        <taxon>Eukaryota</taxon>
        <taxon>Metazoa</taxon>
        <taxon>Ecdysozoa</taxon>
        <taxon>Arthropoda</taxon>
        <taxon>Hexapoda</taxon>
        <taxon>Insecta</taxon>
        <taxon>Pterygota</taxon>
        <taxon>Neoptera</taxon>
        <taxon>Paraneoptera</taxon>
        <taxon>Hemiptera</taxon>
        <taxon>Heteroptera</taxon>
        <taxon>Panheteroptera</taxon>
        <taxon>Cimicomorpha</taxon>
        <taxon>Miridae</taxon>
        <taxon>Mirini</taxon>
        <taxon>Apolygus</taxon>
    </lineage>
</organism>
<protein>
    <submittedName>
        <fullName evidence="1">Uncharacterized protein</fullName>
    </submittedName>
</protein>
<comment type="caution">
    <text evidence="1">The sequence shown here is derived from an EMBL/GenBank/DDBJ whole genome shotgun (WGS) entry which is preliminary data.</text>
</comment>
<evidence type="ECO:0000313" key="1">
    <source>
        <dbReference type="EMBL" id="KAF6213192.1"/>
    </source>
</evidence>
<dbReference type="AlphaFoldDB" id="A0A8S9XVV7"/>